<dbReference type="SMART" id="SM00257">
    <property type="entry name" value="LysM"/>
    <property type="match status" value="5"/>
</dbReference>
<gene>
    <name evidence="3" type="ORF">BOTNAR_0192g00140</name>
</gene>
<feature type="domain" description="LysM" evidence="2">
    <location>
        <begin position="227"/>
        <end position="272"/>
    </location>
</feature>
<dbReference type="STRING" id="278944.A0A4Z1I8I7"/>
<dbReference type="PROSITE" id="PS51782">
    <property type="entry name" value="LYSM"/>
    <property type="match status" value="5"/>
</dbReference>
<dbReference type="SUPFAM" id="SSF54106">
    <property type="entry name" value="LysM domain"/>
    <property type="match status" value="5"/>
</dbReference>
<reference evidence="3 4" key="1">
    <citation type="submission" date="2017-12" db="EMBL/GenBank/DDBJ databases">
        <title>Comparative genomics of Botrytis spp.</title>
        <authorList>
            <person name="Valero-Jimenez C.A."/>
            <person name="Tapia P."/>
            <person name="Veloso J."/>
            <person name="Silva-Moreno E."/>
            <person name="Staats M."/>
            <person name="Valdes J.H."/>
            <person name="Van Kan J.A.L."/>
        </authorList>
    </citation>
    <scope>NUCLEOTIDE SEQUENCE [LARGE SCALE GENOMIC DNA]</scope>
    <source>
        <strain evidence="3 4">MUCL2120</strain>
    </source>
</reference>
<dbReference type="AlphaFoldDB" id="A0A4Z1I8I7"/>
<sequence>MSIHEPSSTPSTLPKPSISSVHEVPPVHTHGSPSTNQGSCVPHIHGGSCGESTHDLPLTPSTLSKSPTSSIHEVPPISTTHGGSPPQYAPCIPHIHGDSCTMPSIPEHHSSPSSSKTPSTLPSTYTVKPGDVLFSVAKDNGILLHTLEPLNPQITNPDLLQPGQVINLEAQTPSSPSTYTVRKGDCLDSISKELGVPLVELKAANPQISNFELIHPGEVIKLPSNGTTVIVKPGDTLSSLAAANKVSLQALEAANSGIHDYNSIAPGQTINIPPSNAAHGKEHTHVVKPGDTLFNIANANGVTLDALKTANPNIIMVNSLWPGETVKIPGTSEDNHKTYTVQPKDTIFDLAHKFGVSLKDLEHANPHIQNFEQIKPGDLINFPEHKPKSKRRLNSVKFRS</sequence>
<dbReference type="InterPro" id="IPR036779">
    <property type="entry name" value="LysM_dom_sf"/>
</dbReference>
<feature type="compositionally biased region" description="Basic residues" evidence="1">
    <location>
        <begin position="387"/>
        <end position="400"/>
    </location>
</feature>
<name>A0A4Z1I8I7_9HELO</name>
<evidence type="ECO:0000256" key="1">
    <source>
        <dbReference type="SAM" id="MobiDB-lite"/>
    </source>
</evidence>
<feature type="region of interest" description="Disordered" evidence="1">
    <location>
        <begin position="1"/>
        <end position="123"/>
    </location>
</feature>
<dbReference type="Pfam" id="PF01476">
    <property type="entry name" value="LysM"/>
    <property type="match status" value="5"/>
</dbReference>
<protein>
    <recommendedName>
        <fullName evidence="2">LysM domain-containing protein</fullName>
    </recommendedName>
</protein>
<organism evidence="3 4">
    <name type="scientific">Botryotinia narcissicola</name>
    <dbReference type="NCBI Taxonomy" id="278944"/>
    <lineage>
        <taxon>Eukaryota</taxon>
        <taxon>Fungi</taxon>
        <taxon>Dikarya</taxon>
        <taxon>Ascomycota</taxon>
        <taxon>Pezizomycotina</taxon>
        <taxon>Leotiomycetes</taxon>
        <taxon>Helotiales</taxon>
        <taxon>Sclerotiniaceae</taxon>
        <taxon>Botryotinia</taxon>
    </lineage>
</organism>
<comment type="caution">
    <text evidence="3">The sequence shown here is derived from an EMBL/GenBank/DDBJ whole genome shotgun (WGS) entry which is preliminary data.</text>
</comment>
<accession>A0A4Z1I8I7</accession>
<feature type="domain" description="LysM" evidence="2">
    <location>
        <begin position="337"/>
        <end position="382"/>
    </location>
</feature>
<dbReference type="InterPro" id="IPR018392">
    <property type="entry name" value="LysM"/>
</dbReference>
<feature type="domain" description="LysM" evidence="2">
    <location>
        <begin position="123"/>
        <end position="168"/>
    </location>
</feature>
<feature type="compositionally biased region" description="Low complexity" evidence="1">
    <location>
        <begin position="1"/>
        <end position="20"/>
    </location>
</feature>
<evidence type="ECO:0000313" key="4">
    <source>
        <dbReference type="Proteomes" id="UP000297452"/>
    </source>
</evidence>
<dbReference type="PANTHER" id="PTHR33734:SF22">
    <property type="entry name" value="MEMBRANE-BOUND LYTIC MUREIN TRANSGLYCOSYLASE D"/>
    <property type="match status" value="1"/>
</dbReference>
<evidence type="ECO:0000259" key="2">
    <source>
        <dbReference type="PROSITE" id="PS51782"/>
    </source>
</evidence>
<keyword evidence="4" id="KW-1185">Reference proteome</keyword>
<dbReference type="CDD" id="cd00118">
    <property type="entry name" value="LysM"/>
    <property type="match status" value="5"/>
</dbReference>
<feature type="domain" description="LysM" evidence="2">
    <location>
        <begin position="283"/>
        <end position="328"/>
    </location>
</feature>
<feature type="region of interest" description="Disordered" evidence="1">
    <location>
        <begin position="379"/>
        <end position="400"/>
    </location>
</feature>
<dbReference type="OrthoDB" id="3564358at2759"/>
<dbReference type="Proteomes" id="UP000297452">
    <property type="component" value="Unassembled WGS sequence"/>
</dbReference>
<dbReference type="Gene3D" id="3.10.350.10">
    <property type="entry name" value="LysM domain"/>
    <property type="match status" value="5"/>
</dbReference>
<dbReference type="EMBL" id="PQXJ01000192">
    <property type="protein sequence ID" value="TGO57891.1"/>
    <property type="molecule type" value="Genomic_DNA"/>
</dbReference>
<feature type="domain" description="LysM" evidence="2">
    <location>
        <begin position="177"/>
        <end position="222"/>
    </location>
</feature>
<proteinExistence type="predicted"/>
<feature type="compositionally biased region" description="Low complexity" evidence="1">
    <location>
        <begin position="56"/>
        <end position="70"/>
    </location>
</feature>
<dbReference type="PANTHER" id="PTHR33734">
    <property type="entry name" value="LYSM DOMAIN-CONTAINING GPI-ANCHORED PROTEIN 2"/>
    <property type="match status" value="1"/>
</dbReference>
<feature type="compositionally biased region" description="Low complexity" evidence="1">
    <location>
        <begin position="111"/>
        <end position="123"/>
    </location>
</feature>
<evidence type="ECO:0000313" key="3">
    <source>
        <dbReference type="EMBL" id="TGO57891.1"/>
    </source>
</evidence>